<comment type="caution">
    <text evidence="8">The sequence shown here is derived from an EMBL/GenBank/DDBJ whole genome shotgun (WGS) entry which is preliminary data.</text>
</comment>
<dbReference type="InterPro" id="IPR052518">
    <property type="entry name" value="CHR_Transporter"/>
</dbReference>
<name>A0ABV2D966_9HYPH</name>
<dbReference type="EMBL" id="JBEWSZ010000001">
    <property type="protein sequence ID" value="MET2826313.1"/>
    <property type="molecule type" value="Genomic_DNA"/>
</dbReference>
<evidence type="ECO:0000256" key="2">
    <source>
        <dbReference type="ARBA" id="ARBA00005262"/>
    </source>
</evidence>
<protein>
    <submittedName>
        <fullName evidence="8">Chromate transporter</fullName>
    </submittedName>
</protein>
<proteinExistence type="inferred from homology"/>
<dbReference type="PANTHER" id="PTHR43663">
    <property type="entry name" value="CHROMATE TRANSPORT PROTEIN-RELATED"/>
    <property type="match status" value="1"/>
</dbReference>
<feature type="transmembrane region" description="Helical" evidence="7">
    <location>
        <begin position="164"/>
        <end position="182"/>
    </location>
</feature>
<evidence type="ECO:0000256" key="6">
    <source>
        <dbReference type="ARBA" id="ARBA00023136"/>
    </source>
</evidence>
<reference evidence="8 9" key="1">
    <citation type="submission" date="2024-06" db="EMBL/GenBank/DDBJ databases">
        <authorList>
            <person name="Kim D.-U."/>
        </authorList>
    </citation>
    <scope>NUCLEOTIDE SEQUENCE [LARGE SCALE GENOMIC DNA]</scope>
    <source>
        <strain evidence="8 9">KACC15460</strain>
    </source>
</reference>
<keyword evidence="5 7" id="KW-1133">Transmembrane helix</keyword>
<comment type="subcellular location">
    <subcellularLocation>
        <location evidence="1">Cell membrane</location>
        <topology evidence="1">Multi-pass membrane protein</topology>
    </subcellularLocation>
</comment>
<keyword evidence="4 7" id="KW-0812">Transmembrane</keyword>
<feature type="transmembrane region" description="Helical" evidence="7">
    <location>
        <begin position="122"/>
        <end position="144"/>
    </location>
</feature>
<evidence type="ECO:0000256" key="1">
    <source>
        <dbReference type="ARBA" id="ARBA00004651"/>
    </source>
</evidence>
<gene>
    <name evidence="8" type="ORF">ABVQ20_04920</name>
</gene>
<dbReference type="Pfam" id="PF02417">
    <property type="entry name" value="Chromate_transp"/>
    <property type="match status" value="1"/>
</dbReference>
<accession>A0ABV2D966</accession>
<dbReference type="RefSeq" id="WP_354458403.1">
    <property type="nucleotide sequence ID" value="NZ_JBEWSZ010000001.1"/>
</dbReference>
<dbReference type="Proteomes" id="UP001548832">
    <property type="component" value="Unassembled WGS sequence"/>
</dbReference>
<evidence type="ECO:0000256" key="7">
    <source>
        <dbReference type="SAM" id="Phobius"/>
    </source>
</evidence>
<organism evidence="8 9">
    <name type="scientific">Mesorhizobium shangrilense</name>
    <dbReference type="NCBI Taxonomy" id="460060"/>
    <lineage>
        <taxon>Bacteria</taxon>
        <taxon>Pseudomonadati</taxon>
        <taxon>Pseudomonadota</taxon>
        <taxon>Alphaproteobacteria</taxon>
        <taxon>Hyphomicrobiales</taxon>
        <taxon>Phyllobacteriaceae</taxon>
        <taxon>Mesorhizobium</taxon>
    </lineage>
</organism>
<evidence type="ECO:0000256" key="5">
    <source>
        <dbReference type="ARBA" id="ARBA00022989"/>
    </source>
</evidence>
<dbReference type="InterPro" id="IPR003370">
    <property type="entry name" value="Chromate_transpt"/>
</dbReference>
<comment type="similarity">
    <text evidence="2">Belongs to the chromate ion transporter (CHR) (TC 2.A.51) family.</text>
</comment>
<evidence type="ECO:0000313" key="8">
    <source>
        <dbReference type="EMBL" id="MET2826313.1"/>
    </source>
</evidence>
<feature type="transmembrane region" description="Helical" evidence="7">
    <location>
        <begin position="77"/>
        <end position="101"/>
    </location>
</feature>
<evidence type="ECO:0000256" key="3">
    <source>
        <dbReference type="ARBA" id="ARBA00022475"/>
    </source>
</evidence>
<dbReference type="PANTHER" id="PTHR43663:SF1">
    <property type="entry name" value="CHROMATE TRANSPORTER"/>
    <property type="match status" value="1"/>
</dbReference>
<keyword evidence="9" id="KW-1185">Reference proteome</keyword>
<keyword evidence="6 7" id="KW-0472">Membrane</keyword>
<evidence type="ECO:0000313" key="9">
    <source>
        <dbReference type="Proteomes" id="UP001548832"/>
    </source>
</evidence>
<evidence type="ECO:0000256" key="4">
    <source>
        <dbReference type="ARBA" id="ARBA00022692"/>
    </source>
</evidence>
<sequence>MSETPHTSLLLGLLAVFAPLSLVTIGGGQSAIADINRQVVDVHQWMSQSQFVDAFAISRMAPGPGSLLVTLIGWQVAGFWGAIVSTLAIFGPTTFLIYAVAHMWSRNGGARWKRALETGLRPVAAGMILAATYVLLQAIDGGWFARAVAFASTATLLFTKVNPLLLIGAGVAIFVGLHAMSLV</sequence>
<keyword evidence="3" id="KW-1003">Cell membrane</keyword>